<dbReference type="PROSITE" id="PS51708">
    <property type="entry name" value="CHAD"/>
    <property type="match status" value="1"/>
</dbReference>
<dbReference type="Pfam" id="PF05235">
    <property type="entry name" value="CHAD"/>
    <property type="match status" value="1"/>
</dbReference>
<dbReference type="Gene3D" id="1.40.20.10">
    <property type="entry name" value="CHAD domain"/>
    <property type="match status" value="1"/>
</dbReference>
<keyword evidence="3" id="KW-1185">Reference proteome</keyword>
<dbReference type="RefSeq" id="WP_275682879.1">
    <property type="nucleotide sequence ID" value="NZ_JAJLJH010000003.1"/>
</dbReference>
<dbReference type="InterPro" id="IPR007899">
    <property type="entry name" value="CHAD_dom"/>
</dbReference>
<dbReference type="Proteomes" id="UP001139353">
    <property type="component" value="Unassembled WGS sequence"/>
</dbReference>
<protein>
    <submittedName>
        <fullName evidence="2">CHAD domain-containing protein</fullName>
    </submittedName>
</protein>
<gene>
    <name evidence="2" type="ORF">LPC04_14090</name>
</gene>
<proteinExistence type="predicted"/>
<dbReference type="EMBL" id="JAJLJH010000003">
    <property type="protein sequence ID" value="MCK9686838.1"/>
    <property type="molecule type" value="Genomic_DNA"/>
</dbReference>
<dbReference type="PANTHER" id="PTHR39339">
    <property type="entry name" value="SLR1444 PROTEIN"/>
    <property type="match status" value="1"/>
</dbReference>
<name>A0A9X2BZM7_9BURK</name>
<dbReference type="AlphaFoldDB" id="A0A9X2BZM7"/>
<evidence type="ECO:0000313" key="3">
    <source>
        <dbReference type="Proteomes" id="UP001139353"/>
    </source>
</evidence>
<comment type="caution">
    <text evidence="2">The sequence shown here is derived from an EMBL/GenBank/DDBJ whole genome shotgun (WGS) entry which is preliminary data.</text>
</comment>
<dbReference type="InterPro" id="IPR038186">
    <property type="entry name" value="CHAD_dom_sf"/>
</dbReference>
<feature type="domain" description="CHAD" evidence="1">
    <location>
        <begin position="35"/>
        <end position="305"/>
    </location>
</feature>
<dbReference type="SMART" id="SM00880">
    <property type="entry name" value="CHAD"/>
    <property type="match status" value="1"/>
</dbReference>
<evidence type="ECO:0000313" key="2">
    <source>
        <dbReference type="EMBL" id="MCK9686838.1"/>
    </source>
</evidence>
<sequence>MKVREIKHGDAGRRGRLAPAVKASAPAWSARQARAMDGEAMLRAMLANCLAQIVPNAAGIARGSDDPEHVHQLRVGLRRLRSAARGMRPFAACLPSGWGSAILPVFEALGDVRDKHVRATTLAPRLREAGAPVAELDGPSEEDARRLRALVRGDGFQSVLRQMQSCTEPDEPTRGDAGSGMARLKRQLRRLTRQVTRAARRFDELSFARQHRARKRLKRLRYLAEFAAPAFDRDAVDAWMAKASRAQERLGRHIDLTLAAQRFASAARTDPGAGFAARWLRAKAEASTRKARKSLRRLRRARTFW</sequence>
<reference evidence="2" key="1">
    <citation type="submission" date="2021-11" db="EMBL/GenBank/DDBJ databases">
        <title>BS-T2-15 a new species belonging to the Comamonadaceae family isolated from the soil of a French oak forest.</title>
        <authorList>
            <person name="Mieszkin S."/>
            <person name="Alain K."/>
        </authorList>
    </citation>
    <scope>NUCLEOTIDE SEQUENCE</scope>
    <source>
        <strain evidence="2">BS-T2-15</strain>
    </source>
</reference>
<accession>A0A9X2BZM7</accession>
<dbReference type="PANTHER" id="PTHR39339:SF1">
    <property type="entry name" value="CHAD DOMAIN-CONTAINING PROTEIN"/>
    <property type="match status" value="1"/>
</dbReference>
<evidence type="ECO:0000259" key="1">
    <source>
        <dbReference type="PROSITE" id="PS51708"/>
    </source>
</evidence>
<organism evidence="2 3">
    <name type="scientific">Scleromatobacter humisilvae</name>
    <dbReference type="NCBI Taxonomy" id="2897159"/>
    <lineage>
        <taxon>Bacteria</taxon>
        <taxon>Pseudomonadati</taxon>
        <taxon>Pseudomonadota</taxon>
        <taxon>Betaproteobacteria</taxon>
        <taxon>Burkholderiales</taxon>
        <taxon>Sphaerotilaceae</taxon>
        <taxon>Scleromatobacter</taxon>
    </lineage>
</organism>